<accession>A0A2Z4IRR2</accession>
<organism evidence="2 3">
    <name type="scientific">Streptomyces cadmiisoli</name>
    <dbReference type="NCBI Taxonomy" id="2184053"/>
    <lineage>
        <taxon>Bacteria</taxon>
        <taxon>Bacillati</taxon>
        <taxon>Actinomycetota</taxon>
        <taxon>Actinomycetes</taxon>
        <taxon>Kitasatosporales</taxon>
        <taxon>Streptomycetaceae</taxon>
        <taxon>Streptomyces</taxon>
        <taxon>Streptomyces aurantiacus group</taxon>
    </lineage>
</organism>
<dbReference type="EMBL" id="CP030073">
    <property type="protein sequence ID" value="AWW35454.1"/>
    <property type="molecule type" value="Genomic_DNA"/>
</dbReference>
<feature type="signal peptide" evidence="1">
    <location>
        <begin position="1"/>
        <end position="22"/>
    </location>
</feature>
<dbReference type="Proteomes" id="UP000249616">
    <property type="component" value="Chromosome"/>
</dbReference>
<reference evidence="2 3" key="1">
    <citation type="journal article" date="2019" name="Int. J. Syst. Evol. Microbiol.">
        <title>Streptomyces cadmiisoli sp. nov., a novel actinomycete isolated from cadmium-contaminated soil.</title>
        <authorList>
            <person name="Li K."/>
            <person name="Tang X."/>
            <person name="Zhao J."/>
            <person name="Guo Y."/>
            <person name="Tang Y."/>
            <person name="Gao J."/>
        </authorList>
    </citation>
    <scope>NUCLEOTIDE SEQUENCE [LARGE SCALE GENOMIC DNA]</scope>
    <source>
        <strain evidence="2 3">ZFG47</strain>
    </source>
</reference>
<protein>
    <recommendedName>
        <fullName evidence="4">Peptidase inhibitor family I36 protein</fullName>
    </recommendedName>
</protein>
<evidence type="ECO:0000313" key="3">
    <source>
        <dbReference type="Proteomes" id="UP000249616"/>
    </source>
</evidence>
<dbReference type="Pfam" id="PF03995">
    <property type="entry name" value="Inhibitor_I36"/>
    <property type="match status" value="1"/>
</dbReference>
<evidence type="ECO:0000256" key="1">
    <source>
        <dbReference type="SAM" id="SignalP"/>
    </source>
</evidence>
<evidence type="ECO:0000313" key="2">
    <source>
        <dbReference type="EMBL" id="AWW35454.1"/>
    </source>
</evidence>
<sequence>MVLAPTVSALGLVVGGVGSASASDVDVMAYSCQDNEVCFYQHSNYTGSVFVPSELKYRSAVVDFGIRNFVNGVNTDNAVSSVKNTTGWMFCAYDRPYQKNLMHYLRIDTDDNFVGDKAHLNDRISSVGPC</sequence>
<keyword evidence="3" id="KW-1185">Reference proteome</keyword>
<proteinExistence type="predicted"/>
<evidence type="ECO:0008006" key="4">
    <source>
        <dbReference type="Google" id="ProtNLM"/>
    </source>
</evidence>
<keyword evidence="1" id="KW-0732">Signal</keyword>
<name>A0A2Z4IRR2_9ACTN</name>
<dbReference type="AlphaFoldDB" id="A0A2Z4IRR2"/>
<gene>
    <name evidence="2" type="ORF">DN051_01140</name>
</gene>
<dbReference type="KEGG" id="scad:DN051_01140"/>
<dbReference type="Gene3D" id="2.60.20.10">
    <property type="entry name" value="Crystallins"/>
    <property type="match status" value="1"/>
</dbReference>
<feature type="chain" id="PRO_5038902626" description="Peptidase inhibitor family I36 protein" evidence="1">
    <location>
        <begin position="23"/>
        <end position="130"/>
    </location>
</feature>